<evidence type="ECO:0000256" key="6">
    <source>
        <dbReference type="ARBA" id="ARBA00022918"/>
    </source>
</evidence>
<dbReference type="InterPro" id="IPR000123">
    <property type="entry name" value="Reverse_transcriptase_msDNA"/>
</dbReference>
<keyword evidence="5" id="KW-0460">Magnesium</keyword>
<feature type="coiled-coil region" evidence="10">
    <location>
        <begin position="60"/>
        <end position="94"/>
    </location>
</feature>
<evidence type="ECO:0000256" key="7">
    <source>
        <dbReference type="ARBA" id="ARBA00023118"/>
    </source>
</evidence>
<dbReference type="GO" id="GO:0003964">
    <property type="term" value="F:RNA-directed DNA polymerase activity"/>
    <property type="evidence" value="ECO:0007669"/>
    <property type="project" value="UniProtKB-KW"/>
</dbReference>
<dbReference type="EMBL" id="LRDH01000136">
    <property type="protein sequence ID" value="PPV12647.1"/>
    <property type="molecule type" value="Genomic_DNA"/>
</dbReference>
<dbReference type="PANTHER" id="PTHR34047">
    <property type="entry name" value="NUCLEAR INTRON MATURASE 1, MITOCHONDRIAL-RELATED"/>
    <property type="match status" value="1"/>
</dbReference>
<dbReference type="GO" id="GO:0003723">
    <property type="term" value="F:RNA binding"/>
    <property type="evidence" value="ECO:0007669"/>
    <property type="project" value="InterPro"/>
</dbReference>
<dbReference type="InterPro" id="IPR051083">
    <property type="entry name" value="GrpII_Intron_Splice-Mob/Def"/>
</dbReference>
<comment type="catalytic activity">
    <reaction evidence="9">
        <text>DNA(n) + a 2'-deoxyribonucleoside 5'-triphosphate = DNA(n+1) + diphosphate</text>
        <dbReference type="Rhea" id="RHEA:22508"/>
        <dbReference type="Rhea" id="RHEA-COMP:17339"/>
        <dbReference type="Rhea" id="RHEA-COMP:17340"/>
        <dbReference type="ChEBI" id="CHEBI:33019"/>
        <dbReference type="ChEBI" id="CHEBI:61560"/>
        <dbReference type="ChEBI" id="CHEBI:173112"/>
        <dbReference type="EC" id="2.7.7.49"/>
    </reaction>
</comment>
<feature type="domain" description="Reverse transcriptase" evidence="11">
    <location>
        <begin position="193"/>
        <end position="435"/>
    </location>
</feature>
<evidence type="ECO:0000256" key="4">
    <source>
        <dbReference type="ARBA" id="ARBA00022723"/>
    </source>
</evidence>
<comment type="similarity">
    <text evidence="8">Belongs to the bacterial reverse transcriptase family.</text>
</comment>
<gene>
    <name evidence="12" type="ORF">AWN73_18240</name>
</gene>
<dbReference type="GO" id="GO:0051607">
    <property type="term" value="P:defense response to virus"/>
    <property type="evidence" value="ECO:0007669"/>
    <property type="project" value="UniProtKB-KW"/>
</dbReference>
<evidence type="ECO:0000313" key="12">
    <source>
        <dbReference type="EMBL" id="PPV12647.1"/>
    </source>
</evidence>
<dbReference type="PROSITE" id="PS50878">
    <property type="entry name" value="RT_POL"/>
    <property type="match status" value="1"/>
</dbReference>
<dbReference type="EC" id="2.7.7.49" evidence="1"/>
<keyword evidence="4" id="KW-0479">Metal-binding</keyword>
<proteinExistence type="inferred from homology"/>
<reference evidence="12 13" key="1">
    <citation type="submission" date="2016-01" db="EMBL/GenBank/DDBJ databases">
        <title>Characterization of the Clostridium difficile lineages that are prevalent in Hong Kong and China.</title>
        <authorList>
            <person name="Kwok J.S.-L."/>
            <person name="Lam W.-Y."/>
            <person name="Ip M."/>
            <person name="Chan T.-F."/>
            <person name="Hawkey P.M."/>
            <person name="Tsui S.K.-W."/>
        </authorList>
    </citation>
    <scope>NUCLEOTIDE SEQUENCE [LARGE SCALE GENOMIC DNA]</scope>
    <source>
        <strain evidence="12 13">300064</strain>
    </source>
</reference>
<evidence type="ECO:0000256" key="5">
    <source>
        <dbReference type="ARBA" id="ARBA00022842"/>
    </source>
</evidence>
<evidence type="ECO:0000256" key="2">
    <source>
        <dbReference type="ARBA" id="ARBA00022679"/>
    </source>
</evidence>
<keyword evidence="10" id="KW-0175">Coiled coil</keyword>
<comment type="caution">
    <text evidence="12">The sequence shown here is derived from an EMBL/GenBank/DDBJ whole genome shotgun (WGS) entry which is preliminary data.</text>
</comment>
<keyword evidence="7" id="KW-0051">Antiviral defense</keyword>
<dbReference type="RefSeq" id="WP_043665795.1">
    <property type="nucleotide sequence ID" value="NZ_JSEG01000019.1"/>
</dbReference>
<keyword evidence="3" id="KW-0548">Nucleotidyltransferase</keyword>
<dbReference type="PRINTS" id="PR00866">
    <property type="entry name" value="RNADNAPOLMS"/>
</dbReference>
<dbReference type="CDD" id="cd03487">
    <property type="entry name" value="RT_Bac_retron_II"/>
    <property type="match status" value="1"/>
</dbReference>
<evidence type="ECO:0000313" key="13">
    <source>
        <dbReference type="Proteomes" id="UP000238081"/>
    </source>
</evidence>
<keyword evidence="2" id="KW-0808">Transferase</keyword>
<evidence type="ECO:0000259" key="11">
    <source>
        <dbReference type="PROSITE" id="PS50878"/>
    </source>
</evidence>
<dbReference type="SUPFAM" id="SSF56672">
    <property type="entry name" value="DNA/RNA polymerases"/>
    <property type="match status" value="1"/>
</dbReference>
<accession>A0A0A6PT73</accession>
<evidence type="ECO:0000256" key="8">
    <source>
        <dbReference type="ARBA" id="ARBA00034120"/>
    </source>
</evidence>
<dbReference type="Proteomes" id="UP000238081">
    <property type="component" value="Unassembled WGS sequence"/>
</dbReference>
<organism evidence="12 13">
    <name type="scientific">Clostridium butyricum</name>
    <dbReference type="NCBI Taxonomy" id="1492"/>
    <lineage>
        <taxon>Bacteria</taxon>
        <taxon>Bacillati</taxon>
        <taxon>Bacillota</taxon>
        <taxon>Clostridia</taxon>
        <taxon>Eubacteriales</taxon>
        <taxon>Clostridiaceae</taxon>
        <taxon>Clostridium</taxon>
    </lineage>
</organism>
<evidence type="ECO:0000256" key="10">
    <source>
        <dbReference type="SAM" id="Coils"/>
    </source>
</evidence>
<name>A0A0A6PT73_CLOBU</name>
<dbReference type="GO" id="GO:0046872">
    <property type="term" value="F:metal ion binding"/>
    <property type="evidence" value="ECO:0007669"/>
    <property type="project" value="UniProtKB-KW"/>
</dbReference>
<keyword evidence="6 12" id="KW-0695">RNA-directed DNA polymerase</keyword>
<dbReference type="PANTHER" id="PTHR34047:SF7">
    <property type="entry name" value="RNA-DIRECTED DNA POLYMERASE"/>
    <property type="match status" value="1"/>
</dbReference>
<evidence type="ECO:0000256" key="3">
    <source>
        <dbReference type="ARBA" id="ARBA00022695"/>
    </source>
</evidence>
<dbReference type="InterPro" id="IPR000477">
    <property type="entry name" value="RT_dom"/>
</dbReference>
<evidence type="ECO:0000256" key="9">
    <source>
        <dbReference type="ARBA" id="ARBA00048173"/>
    </source>
</evidence>
<evidence type="ECO:0000256" key="1">
    <source>
        <dbReference type="ARBA" id="ARBA00012493"/>
    </source>
</evidence>
<dbReference type="AlphaFoldDB" id="A0A0A6PT73"/>
<dbReference type="Pfam" id="PF00078">
    <property type="entry name" value="RVT_1"/>
    <property type="match status" value="1"/>
</dbReference>
<dbReference type="InterPro" id="IPR043502">
    <property type="entry name" value="DNA/RNA_pol_sf"/>
</dbReference>
<sequence length="502" mass="58624">MIENNRNNIDNKQNYRSAVNTMGKKEFTLLKMQEYGFWPENLPTPYEKQSNESPEEFKKRKALLEKYEKIINDINDLYKEKDVINNKLTELKKKYDDTWDYEKIRKDVSQIIMKESIERRKEIKTLRALEKKNKSEAWRKKKSENIVYIGNGYSKGLYKKDTNEEKLLKIGLPIIKDDKELSELLNIEYSQLRFLTYHRDVVKFDNYTRYTIPKKKGGDRNIAAPKMILKNAQRKILEEILYKIQISEDAHGFVKGKSIISGASVHTKNSDIELLINMDLEDFFPTITFERVRGMFQNFGYSGYIASLLAMICTYCERMEMKVKGETVYVKTSDRILPQGSPASPMITNIICSRLDKRLNGLALKYDFIYSRYADDMSFSFNKGNMVMEENEDINVDKILGIISKIIREEGFAVNNKKTKFLRNNNRQSITGIVINGNEIGVPKKWVKNLRAAIYNASKLKECGSNIPSDVINEIKGMTAWLECVNKDRYYKIIMKSKELFE</sequence>
<protein>
    <recommendedName>
        <fullName evidence="1">RNA-directed DNA polymerase</fullName>
        <ecNumber evidence="1">2.7.7.49</ecNumber>
    </recommendedName>
</protein>